<evidence type="ECO:0000313" key="2">
    <source>
        <dbReference type="Proteomes" id="UP000014521"/>
    </source>
</evidence>
<dbReference type="HOGENOM" id="CLU_3153218_0_0_11"/>
<name>S4H019_GARVA</name>
<evidence type="ECO:0000313" key="1">
    <source>
        <dbReference type="EMBL" id="EPI48931.1"/>
    </source>
</evidence>
<accession>S4H019</accession>
<dbReference type="AlphaFoldDB" id="S4H019"/>
<dbReference type="EMBL" id="ATJJ01000021">
    <property type="protein sequence ID" value="EPI48931.1"/>
    <property type="molecule type" value="Genomic_DNA"/>
</dbReference>
<sequence>MLHKVKTQELNCTQVGVIKTIFRNSHDLQRNATDSVWIERTPSIATLF</sequence>
<proteinExistence type="predicted"/>
<comment type="caution">
    <text evidence="1">The sequence shown here is derived from an EMBL/GenBank/DDBJ whole genome shotgun (WGS) entry which is preliminary data.</text>
</comment>
<protein>
    <submittedName>
        <fullName evidence="1">Uncharacterized protein</fullName>
    </submittedName>
</protein>
<organism evidence="1 2">
    <name type="scientific">Gardnerella vaginalis JCP8108</name>
    <dbReference type="NCBI Taxonomy" id="1261066"/>
    <lineage>
        <taxon>Bacteria</taxon>
        <taxon>Bacillati</taxon>
        <taxon>Actinomycetota</taxon>
        <taxon>Actinomycetes</taxon>
        <taxon>Bifidobacteriales</taxon>
        <taxon>Bifidobacteriaceae</taxon>
        <taxon>Gardnerella</taxon>
    </lineage>
</organism>
<gene>
    <name evidence="1" type="ORF">HMPREF1581_00468</name>
</gene>
<reference evidence="1 2" key="1">
    <citation type="submission" date="2013-06" db="EMBL/GenBank/DDBJ databases">
        <authorList>
            <person name="Weinstock G."/>
            <person name="Sodergren E."/>
            <person name="Lobos E.A."/>
            <person name="Fulton L."/>
            <person name="Fulton R."/>
            <person name="Courtney L."/>
            <person name="Fronick C."/>
            <person name="O'Laughlin M."/>
            <person name="Godfrey J."/>
            <person name="Wilson R.M."/>
            <person name="Miner T."/>
            <person name="Farmer C."/>
            <person name="Delehaunty K."/>
            <person name="Cordes M."/>
            <person name="Minx P."/>
            <person name="Tomlinson C."/>
            <person name="Chen J."/>
            <person name="Wollam A."/>
            <person name="Pepin K.H."/>
            <person name="Bhonagiri V."/>
            <person name="Zhang X."/>
            <person name="Warren W."/>
            <person name="Mitreva M."/>
            <person name="Mardis E.R."/>
            <person name="Wilson R.K."/>
        </authorList>
    </citation>
    <scope>NUCLEOTIDE SEQUENCE [LARGE SCALE GENOMIC DNA]</scope>
    <source>
        <strain evidence="1 2">JCP8108</strain>
    </source>
</reference>
<dbReference type="Proteomes" id="UP000014521">
    <property type="component" value="Unassembled WGS sequence"/>
</dbReference>